<dbReference type="SUPFAM" id="SSF53098">
    <property type="entry name" value="Ribonuclease H-like"/>
    <property type="match status" value="1"/>
</dbReference>
<evidence type="ECO:0000313" key="2">
    <source>
        <dbReference type="EMBL" id="KAA3466426.1"/>
    </source>
</evidence>
<protein>
    <submittedName>
        <fullName evidence="2">Retrotransposon protein, Ty3-gypsy subclass</fullName>
    </submittedName>
</protein>
<sequence length="132" mass="15602">MLHEALGTQLDFSKTFHLQTDGQSERVIHILKDMLWSCVIDCRKSWEEFLLLVEFAYNNSLQSSIHMVPYEALYVKATSDRHKSYVGIKRREIEYEVGDHVFLKVSLWQKVLKFGHKGKLSPRFIGQYRILR</sequence>
<dbReference type="EMBL" id="SMMG02000007">
    <property type="protein sequence ID" value="KAA3466426.1"/>
    <property type="molecule type" value="Genomic_DNA"/>
</dbReference>
<dbReference type="InterPro" id="IPR012337">
    <property type="entry name" value="RNaseH-like_sf"/>
</dbReference>
<organism evidence="2 3">
    <name type="scientific">Gossypium australe</name>
    <dbReference type="NCBI Taxonomy" id="47621"/>
    <lineage>
        <taxon>Eukaryota</taxon>
        <taxon>Viridiplantae</taxon>
        <taxon>Streptophyta</taxon>
        <taxon>Embryophyta</taxon>
        <taxon>Tracheophyta</taxon>
        <taxon>Spermatophyta</taxon>
        <taxon>Magnoliopsida</taxon>
        <taxon>eudicotyledons</taxon>
        <taxon>Gunneridae</taxon>
        <taxon>Pentapetalae</taxon>
        <taxon>rosids</taxon>
        <taxon>malvids</taxon>
        <taxon>Malvales</taxon>
        <taxon>Malvaceae</taxon>
        <taxon>Malvoideae</taxon>
        <taxon>Gossypium</taxon>
    </lineage>
</organism>
<dbReference type="PANTHER" id="PTHR46148:SF44">
    <property type="entry name" value="GAG-POL POLYPROTEIN"/>
    <property type="match status" value="1"/>
</dbReference>
<evidence type="ECO:0000313" key="3">
    <source>
        <dbReference type="Proteomes" id="UP000325315"/>
    </source>
</evidence>
<dbReference type="PANTHER" id="PTHR46148">
    <property type="entry name" value="CHROMO DOMAIN-CONTAINING PROTEIN"/>
    <property type="match status" value="1"/>
</dbReference>
<dbReference type="GO" id="GO:0003676">
    <property type="term" value="F:nucleic acid binding"/>
    <property type="evidence" value="ECO:0007669"/>
    <property type="project" value="InterPro"/>
</dbReference>
<dbReference type="Proteomes" id="UP000325315">
    <property type="component" value="Unassembled WGS sequence"/>
</dbReference>
<evidence type="ECO:0000259" key="1">
    <source>
        <dbReference type="Pfam" id="PF24626"/>
    </source>
</evidence>
<reference evidence="3" key="1">
    <citation type="journal article" date="2019" name="Plant Biotechnol. J.">
        <title>Genome sequencing of the Australian wild diploid species Gossypium australe highlights disease resistance and delayed gland morphogenesis.</title>
        <authorList>
            <person name="Cai Y."/>
            <person name="Cai X."/>
            <person name="Wang Q."/>
            <person name="Wang P."/>
            <person name="Zhang Y."/>
            <person name="Cai C."/>
            <person name="Xu Y."/>
            <person name="Wang K."/>
            <person name="Zhou Z."/>
            <person name="Wang C."/>
            <person name="Geng S."/>
            <person name="Li B."/>
            <person name="Dong Q."/>
            <person name="Hou Y."/>
            <person name="Wang H."/>
            <person name="Ai P."/>
            <person name="Liu Z."/>
            <person name="Yi F."/>
            <person name="Sun M."/>
            <person name="An G."/>
            <person name="Cheng J."/>
            <person name="Zhang Y."/>
            <person name="Shi Q."/>
            <person name="Xie Y."/>
            <person name="Shi X."/>
            <person name="Chang Y."/>
            <person name="Huang F."/>
            <person name="Chen Y."/>
            <person name="Hong S."/>
            <person name="Mi L."/>
            <person name="Sun Q."/>
            <person name="Zhang L."/>
            <person name="Zhou B."/>
            <person name="Peng R."/>
            <person name="Zhang X."/>
            <person name="Liu F."/>
        </authorList>
    </citation>
    <scope>NUCLEOTIDE SEQUENCE [LARGE SCALE GENOMIC DNA]</scope>
    <source>
        <strain evidence="3">cv. PA1801</strain>
    </source>
</reference>
<comment type="caution">
    <text evidence="2">The sequence shown here is derived from an EMBL/GenBank/DDBJ whole genome shotgun (WGS) entry which is preliminary data.</text>
</comment>
<name>A0A5B6VBQ6_9ROSI</name>
<proteinExistence type="predicted"/>
<dbReference type="InterPro" id="IPR036397">
    <property type="entry name" value="RNaseH_sf"/>
</dbReference>
<feature type="domain" description="Tf2-1-like SH3-like" evidence="1">
    <location>
        <begin position="98"/>
        <end position="132"/>
    </location>
</feature>
<gene>
    <name evidence="2" type="ORF">EPI10_001519</name>
</gene>
<dbReference type="OrthoDB" id="1909122at2759"/>
<dbReference type="AlphaFoldDB" id="A0A5B6VBQ6"/>
<keyword evidence="3" id="KW-1185">Reference proteome</keyword>
<dbReference type="Gene3D" id="3.30.420.10">
    <property type="entry name" value="Ribonuclease H-like superfamily/Ribonuclease H"/>
    <property type="match status" value="1"/>
</dbReference>
<accession>A0A5B6VBQ6</accession>
<dbReference type="Pfam" id="PF24626">
    <property type="entry name" value="SH3_Tf2-1"/>
    <property type="match status" value="1"/>
</dbReference>
<dbReference type="InterPro" id="IPR056924">
    <property type="entry name" value="SH3_Tf2-1"/>
</dbReference>